<evidence type="ECO:0000313" key="2">
    <source>
        <dbReference type="EMBL" id="MCC2033167.1"/>
    </source>
</evidence>
<protein>
    <recommendedName>
        <fullName evidence="4">Sugar ABC transporter ATPase</fullName>
    </recommendedName>
</protein>
<keyword evidence="3" id="KW-1185">Reference proteome</keyword>
<feature type="region of interest" description="Disordered" evidence="1">
    <location>
        <begin position="1"/>
        <end position="77"/>
    </location>
</feature>
<organism evidence="2 3">
    <name type="scientific">Microbacterium allomyrinae</name>
    <dbReference type="NCBI Taxonomy" id="2830666"/>
    <lineage>
        <taxon>Bacteria</taxon>
        <taxon>Bacillati</taxon>
        <taxon>Actinomycetota</taxon>
        <taxon>Actinomycetes</taxon>
        <taxon>Micrococcales</taxon>
        <taxon>Microbacteriaceae</taxon>
        <taxon>Microbacterium</taxon>
    </lineage>
</organism>
<gene>
    <name evidence="2" type="ORF">KEC57_13355</name>
</gene>
<evidence type="ECO:0008006" key="4">
    <source>
        <dbReference type="Google" id="ProtNLM"/>
    </source>
</evidence>
<comment type="caution">
    <text evidence="2">The sequence shown here is derived from an EMBL/GenBank/DDBJ whole genome shotgun (WGS) entry which is preliminary data.</text>
</comment>
<dbReference type="AlphaFoldDB" id="A0A9X1LWI7"/>
<name>A0A9X1LWI7_9MICO</name>
<sequence length="77" mass="8052">MTDASRPTDDDGATPRSDGVPPPDLAASFDERQPESQGSSPLDAELGEDGQGDILAEDEPATSDDDAPDDLRVEDLP</sequence>
<feature type="compositionally biased region" description="Acidic residues" evidence="1">
    <location>
        <begin position="45"/>
        <end position="68"/>
    </location>
</feature>
<dbReference type="RefSeq" id="WP_229385134.1">
    <property type="nucleotide sequence ID" value="NZ_JAGTTN010000004.1"/>
</dbReference>
<evidence type="ECO:0000256" key="1">
    <source>
        <dbReference type="SAM" id="MobiDB-lite"/>
    </source>
</evidence>
<proteinExistence type="predicted"/>
<dbReference type="Proteomes" id="UP001139354">
    <property type="component" value="Unassembled WGS sequence"/>
</dbReference>
<dbReference type="EMBL" id="JAGTTN010000004">
    <property type="protein sequence ID" value="MCC2033167.1"/>
    <property type="molecule type" value="Genomic_DNA"/>
</dbReference>
<accession>A0A9X1LWI7</accession>
<evidence type="ECO:0000313" key="3">
    <source>
        <dbReference type="Proteomes" id="UP001139354"/>
    </source>
</evidence>
<reference evidence="2" key="1">
    <citation type="submission" date="2021-04" db="EMBL/GenBank/DDBJ databases">
        <title>Microbacterium tenobrionis sp. nov. and Microbacterium allomyrinae sp. nov., isolated from larvae of Tenobrio molitor and Allomyrina dichotoma, respectively.</title>
        <authorList>
            <person name="Lee S.D."/>
        </authorList>
    </citation>
    <scope>NUCLEOTIDE SEQUENCE</scope>
    <source>
        <strain evidence="2">BWT-G7</strain>
    </source>
</reference>